<dbReference type="CDD" id="cd06139">
    <property type="entry name" value="DNA_polA_I_Ecoli_like_exo"/>
    <property type="match status" value="1"/>
</dbReference>
<evidence type="ECO:0000256" key="6">
    <source>
        <dbReference type="ARBA" id="ARBA00023136"/>
    </source>
</evidence>
<feature type="domain" description="DNA-directed DNA polymerase family A palm" evidence="8">
    <location>
        <begin position="1224"/>
        <end position="1452"/>
    </location>
</feature>
<keyword evidence="4" id="KW-0812">Transmembrane</keyword>
<dbReference type="SUPFAM" id="SSF56672">
    <property type="entry name" value="DNA/RNA polymerases"/>
    <property type="match status" value="1"/>
</dbReference>
<comment type="subcellular location">
    <subcellularLocation>
        <location evidence="1">Endomembrane system</location>
    </subcellularLocation>
</comment>
<dbReference type="InterPro" id="IPR012337">
    <property type="entry name" value="RNaseH-like_sf"/>
</dbReference>
<evidence type="ECO:0000256" key="7">
    <source>
        <dbReference type="SAM" id="MobiDB-lite"/>
    </source>
</evidence>
<organism evidence="9 10">
    <name type="scientific">Brassica napus</name>
    <name type="common">Rape</name>
    <dbReference type="NCBI Taxonomy" id="3708"/>
    <lineage>
        <taxon>Eukaryota</taxon>
        <taxon>Viridiplantae</taxon>
        <taxon>Streptophyta</taxon>
        <taxon>Embryophyta</taxon>
        <taxon>Tracheophyta</taxon>
        <taxon>Spermatophyta</taxon>
        <taxon>Magnoliopsida</taxon>
        <taxon>eudicotyledons</taxon>
        <taxon>Gunneridae</taxon>
        <taxon>Pentapetalae</taxon>
        <taxon>rosids</taxon>
        <taxon>malvids</taxon>
        <taxon>Brassicales</taxon>
        <taxon>Brassicaceae</taxon>
        <taxon>Brassiceae</taxon>
        <taxon>Brassica</taxon>
    </lineage>
</organism>
<dbReference type="Gene3D" id="1.10.150.20">
    <property type="entry name" value="5' to 3' exonuclease, C-terminal subdomain"/>
    <property type="match status" value="1"/>
</dbReference>
<dbReference type="Pfam" id="PF03552">
    <property type="entry name" value="Cellulose_synt"/>
    <property type="match status" value="1"/>
</dbReference>
<dbReference type="SUPFAM" id="SSF53098">
    <property type="entry name" value="Ribonuclease H-like"/>
    <property type="match status" value="1"/>
</dbReference>
<dbReference type="Gene3D" id="3.30.420.10">
    <property type="entry name" value="Ribonuclease H-like superfamily/Ribonuclease H"/>
    <property type="match status" value="1"/>
</dbReference>
<dbReference type="InterPro" id="IPR001098">
    <property type="entry name" value="DNA-dir_DNA_pol_A_palm_dom"/>
</dbReference>
<protein>
    <recommendedName>
        <fullName evidence="8">DNA-directed DNA polymerase family A palm domain-containing protein</fullName>
    </recommendedName>
</protein>
<keyword evidence="6" id="KW-0472">Membrane</keyword>
<proteinExistence type="predicted"/>
<dbReference type="PANTHER" id="PTHR10133">
    <property type="entry name" value="DNA POLYMERASE I"/>
    <property type="match status" value="1"/>
</dbReference>
<keyword evidence="2" id="KW-0328">Glycosyltransferase</keyword>
<dbReference type="Pfam" id="PF00476">
    <property type="entry name" value="DNA_pol_A"/>
    <property type="match status" value="2"/>
</dbReference>
<name>A0ABQ8D9K1_BRANA</name>
<evidence type="ECO:0000313" key="10">
    <source>
        <dbReference type="Proteomes" id="UP000824890"/>
    </source>
</evidence>
<dbReference type="PRINTS" id="PR00868">
    <property type="entry name" value="DNAPOLI"/>
</dbReference>
<sequence length="1492" mass="167034">MKEITERRTGQKKTTGLSVKKKKDYQFILLAASCDQEEDRRKNCVQRFQDLRFWLNLLAFALKTDHTIPVEIIEYQTGFRYGNGLPKLDIFHSMADPVIEPLLMMVNTVLSVLALVYPPKNLVVYLSDDASSQLTFYALTKAAEFAKTWAPFCKEFDIEPRSSLLFWQGLKVDEAAVDNRGVTVEVRCRLLAVGFCSYSKKPWNHSSKSQKTDLRRVGASPGSQVSKNGCPPVEQVWDCEGLFRDTRGILDFHGERSETEDRELRGGKEDDEDEDSLGVNATVTDEEFPLTPHPFAIGYTLTNYIITKLEEALLLEPKKHAGIMEWFHGEPDPEFKLSCRQRSPFLQNNYRDSSFSSILQAESEENLKIYYFCLVGEHWKGKSKKVKMGLWRPLKSQEQGFKGKGNTSSSDGHNLVFLSTCLKPTKIATINPILSSRLQRGVTLFKLGRLASLMAMGVSFTSHSNPLLRHLSPSPFSPFRSSFFLVPCRKTLQRRLASTEGSVGYSTSTVCHGFQNPVHQRPSSVVFNGEWILLSEPNRARMVPKTNKVGNQTEVGETVNHQVPGTVSAWRDEANKFRARHGQVATRNLDDASYFSGSSIPVTPPSAPSYGRTSQKIDYGVKPRGNNSTSATLHKESIGVMQSEPVVTSPNKNLEVVRLQGDGKPKPLVSGKASGKASNVNPVTISKVEKSNEPSKVRANLRRIYDKVVVVDTVPAARNVVAKLVDQYRNLVHSCDTEVSDIEVKDETPVDHGRLICFSIYCGSDADFGNGKSCIWVDVLGENGREVLAEFKPYFEDSSIRKVWHNYSFDSHIIRNHGIELSGFHADTMHMARLWDSARRTEGGYSLEALTSDPRVLGGTQTKEEADFLGKISMKTIFGKRKLKKDGTEGKIIVIPPVEELQREDREAWISYSALDAISTLKLYESMSKKLQLKEWRLDGKLLSGRTMLDFYHEFWRPFGELLVKMEAEGILVDRDYLAEIEKVAKAEQQVAVSRFRNWASKYCPDAKYMNVGSDTQLRQLFFGGISNSENDEVLPVEKLFKIPNIDKIIEEGKKAPTKFRNIKLHRISDTPISTETFTASGWPSVSGVTLKTLAGKVSAGYDFMEDVTDTSAEEDDDAQLLEQASEAQKAKTDVDTSAYGTAYAAFGGGERGKEACHAIASLCEVCSIDSLISNFILPLQGSNVSGKDGRVHCSLNINTETGRLSARRPNLQNQPALEKDRYKIRKAFVAAPGNSLIVADYGQLELRILAHLAGCKSMMQAFKAGGDFHSRTAMNMYPHIRKAVENGEVLLEWHPQPGQDKPPVPLLKDAFASERRKAKMLNFSIAYGKTAIGLSRDWKVSREEAQETVNLWYNDRQEVRKWQELRKKEAIKDGYVLTLLGRARRFPAYQSRAQKNHIQRAAINTPVQGSAADVAMCAMLEITTNQQLKELGWKLLLQIHDEVILEGPMESAEMAKDIVVDCMAKPFNGKNILSVDLSVDAKCAQNWYAAK</sequence>
<dbReference type="InterPro" id="IPR002298">
    <property type="entry name" value="DNA_polymerase_A"/>
</dbReference>
<dbReference type="EMBL" id="JAGKQM010000005">
    <property type="protein sequence ID" value="KAH0926042.1"/>
    <property type="molecule type" value="Genomic_DNA"/>
</dbReference>
<dbReference type="CDD" id="cd08640">
    <property type="entry name" value="DNA_pol_A_plastid_like"/>
    <property type="match status" value="1"/>
</dbReference>
<evidence type="ECO:0000313" key="9">
    <source>
        <dbReference type="EMBL" id="KAH0926042.1"/>
    </source>
</evidence>
<evidence type="ECO:0000259" key="8">
    <source>
        <dbReference type="SMART" id="SM00482"/>
    </source>
</evidence>
<keyword evidence="5" id="KW-1133">Transmembrane helix</keyword>
<dbReference type="InterPro" id="IPR005150">
    <property type="entry name" value="Cellulose_synth"/>
</dbReference>
<dbReference type="Proteomes" id="UP000824890">
    <property type="component" value="Unassembled WGS sequence"/>
</dbReference>
<evidence type="ECO:0000256" key="1">
    <source>
        <dbReference type="ARBA" id="ARBA00004308"/>
    </source>
</evidence>
<reference evidence="9 10" key="1">
    <citation type="submission" date="2021-05" db="EMBL/GenBank/DDBJ databases">
        <title>Genome Assembly of Synthetic Allotetraploid Brassica napus Reveals Homoeologous Exchanges between Subgenomes.</title>
        <authorList>
            <person name="Davis J.T."/>
        </authorList>
    </citation>
    <scope>NUCLEOTIDE SEQUENCE [LARGE SCALE GENOMIC DNA]</scope>
    <source>
        <strain evidence="10">cv. Da-Ae</strain>
        <tissue evidence="9">Seedling</tissue>
    </source>
</reference>
<comment type="caution">
    <text evidence="9">The sequence shown here is derived from an EMBL/GenBank/DDBJ whole genome shotgun (WGS) entry which is preliminary data.</text>
</comment>
<dbReference type="InterPro" id="IPR036397">
    <property type="entry name" value="RNaseH_sf"/>
</dbReference>
<dbReference type="SMART" id="SM00482">
    <property type="entry name" value="POLAc"/>
    <property type="match status" value="1"/>
</dbReference>
<evidence type="ECO:0000256" key="4">
    <source>
        <dbReference type="ARBA" id="ARBA00022692"/>
    </source>
</evidence>
<feature type="compositionally biased region" description="Basic and acidic residues" evidence="7">
    <location>
        <begin position="254"/>
        <end position="268"/>
    </location>
</feature>
<accession>A0ABQ8D9K1</accession>
<dbReference type="PANTHER" id="PTHR10133:SF53">
    <property type="entry name" value="DNA POLYMERASE I A, CHLOROPLASTIC_MITOCHONDRIAL"/>
    <property type="match status" value="1"/>
</dbReference>
<keyword evidence="3" id="KW-0808">Transferase</keyword>
<feature type="region of interest" description="Disordered" evidence="7">
    <location>
        <begin position="201"/>
        <end position="228"/>
    </location>
</feature>
<keyword evidence="10" id="KW-1185">Reference proteome</keyword>
<evidence type="ECO:0000256" key="3">
    <source>
        <dbReference type="ARBA" id="ARBA00022679"/>
    </source>
</evidence>
<evidence type="ECO:0000256" key="5">
    <source>
        <dbReference type="ARBA" id="ARBA00022989"/>
    </source>
</evidence>
<dbReference type="InterPro" id="IPR043502">
    <property type="entry name" value="DNA/RNA_pol_sf"/>
</dbReference>
<feature type="region of interest" description="Disordered" evidence="7">
    <location>
        <begin position="604"/>
        <end position="629"/>
    </location>
</feature>
<evidence type="ECO:0000256" key="2">
    <source>
        <dbReference type="ARBA" id="ARBA00022676"/>
    </source>
</evidence>
<gene>
    <name evidence="9" type="ORF">HID58_018298</name>
</gene>
<feature type="region of interest" description="Disordered" evidence="7">
    <location>
        <begin position="254"/>
        <end position="276"/>
    </location>
</feature>
<dbReference type="Pfam" id="PF01612">
    <property type="entry name" value="DNA_pol_A_exo1"/>
    <property type="match status" value="1"/>
</dbReference>
<dbReference type="InterPro" id="IPR002562">
    <property type="entry name" value="3'-5'_exonuclease_dom"/>
</dbReference>
<dbReference type="Gene3D" id="3.30.70.370">
    <property type="match status" value="1"/>
</dbReference>